<keyword evidence="2" id="KW-0472">Membrane</keyword>
<feature type="transmembrane region" description="Helical" evidence="2">
    <location>
        <begin position="246"/>
        <end position="267"/>
    </location>
</feature>
<accession>A0A0K6G5S1</accession>
<proteinExistence type="predicted"/>
<evidence type="ECO:0000256" key="2">
    <source>
        <dbReference type="SAM" id="Phobius"/>
    </source>
</evidence>
<feature type="transmembrane region" description="Helical" evidence="2">
    <location>
        <begin position="212"/>
        <end position="240"/>
    </location>
</feature>
<name>A0A0K6G5S1_9AGAM</name>
<keyword evidence="4" id="KW-1185">Reference proteome</keyword>
<feature type="transmembrane region" description="Helical" evidence="2">
    <location>
        <begin position="70"/>
        <end position="93"/>
    </location>
</feature>
<dbReference type="Proteomes" id="UP000044841">
    <property type="component" value="Unassembled WGS sequence"/>
</dbReference>
<reference evidence="3 4" key="1">
    <citation type="submission" date="2015-07" db="EMBL/GenBank/DDBJ databases">
        <authorList>
            <person name="Noorani M."/>
        </authorList>
    </citation>
    <scope>NUCLEOTIDE SEQUENCE [LARGE SCALE GENOMIC DNA]</scope>
    <source>
        <strain evidence="3">BBA 69670</strain>
    </source>
</reference>
<evidence type="ECO:0000313" key="4">
    <source>
        <dbReference type="Proteomes" id="UP000044841"/>
    </source>
</evidence>
<evidence type="ECO:0000256" key="1">
    <source>
        <dbReference type="SAM" id="MobiDB-lite"/>
    </source>
</evidence>
<dbReference type="AlphaFoldDB" id="A0A0K6G5S1"/>
<feature type="transmembrane region" description="Helical" evidence="2">
    <location>
        <begin position="35"/>
        <end position="58"/>
    </location>
</feature>
<feature type="region of interest" description="Disordered" evidence="1">
    <location>
        <begin position="1"/>
        <end position="25"/>
    </location>
</feature>
<gene>
    <name evidence="3" type="ORF">RSOLAG22IIIB_01459</name>
</gene>
<keyword evidence="2" id="KW-1133">Transmembrane helix</keyword>
<sequence>MMSSSNKRDSRTSDQVHTNEFEQDSGRATRARTRLIVEGFSNLALIATFFAGVISQILSTTSGANDGPLAVATNACFFGGLIFSVFTAVLATLSARWFSILREDDADYLSSRWLSQDSHHDDPELLRKYLDYQIGSMKKIEQRAASENPSTGLPAFSPVHFDATCILQLLSQERGIQLKTDDIEKGQLDRTGTKDNATLPDVEMKSTLRERILSFVLLSPLIVCLPSFALFTTGILLMVWDTQPRAVAVFTSITVLICVAPLSGFFVNHRHKYVISHLYLGRPSY</sequence>
<protein>
    <submittedName>
        <fullName evidence="3">Uncharacterized protein</fullName>
    </submittedName>
</protein>
<dbReference type="EMBL" id="CYGV01001400">
    <property type="protein sequence ID" value="CUA73938.1"/>
    <property type="molecule type" value="Genomic_DNA"/>
</dbReference>
<organism evidence="3 4">
    <name type="scientific">Rhizoctonia solani</name>
    <dbReference type="NCBI Taxonomy" id="456999"/>
    <lineage>
        <taxon>Eukaryota</taxon>
        <taxon>Fungi</taxon>
        <taxon>Dikarya</taxon>
        <taxon>Basidiomycota</taxon>
        <taxon>Agaricomycotina</taxon>
        <taxon>Agaricomycetes</taxon>
        <taxon>Cantharellales</taxon>
        <taxon>Ceratobasidiaceae</taxon>
        <taxon>Rhizoctonia</taxon>
    </lineage>
</organism>
<keyword evidence="2" id="KW-0812">Transmembrane</keyword>
<evidence type="ECO:0000313" key="3">
    <source>
        <dbReference type="EMBL" id="CUA73938.1"/>
    </source>
</evidence>